<dbReference type="AlphaFoldDB" id="A0A6J5DP92"/>
<protein>
    <submittedName>
        <fullName evidence="1">Uncharacterized protein</fullName>
    </submittedName>
</protein>
<gene>
    <name evidence="1" type="ORF">LMG29542_02413</name>
</gene>
<keyword evidence="2" id="KW-1185">Reference proteome</keyword>
<evidence type="ECO:0000313" key="1">
    <source>
        <dbReference type="EMBL" id="CAB3754656.1"/>
    </source>
</evidence>
<evidence type="ECO:0000313" key="2">
    <source>
        <dbReference type="Proteomes" id="UP000494363"/>
    </source>
</evidence>
<reference evidence="1 2" key="1">
    <citation type="submission" date="2020-04" db="EMBL/GenBank/DDBJ databases">
        <authorList>
            <person name="De Canck E."/>
        </authorList>
    </citation>
    <scope>NUCLEOTIDE SEQUENCE [LARGE SCALE GENOMIC DNA]</scope>
    <source>
        <strain evidence="1 2">LMG 29542</strain>
    </source>
</reference>
<dbReference type="EMBL" id="CADIKH010000009">
    <property type="protein sequence ID" value="CAB3754656.1"/>
    <property type="molecule type" value="Genomic_DNA"/>
</dbReference>
<accession>A0A6J5DP92</accession>
<sequence length="84" mass="9311">MVNVSRLRPVLPAVSVGSDSVVIRRSGQSQPVIAGILGRFTNDKGEVTRVVLDRMVHRLSENEFEGWRISGAVVTELHRQKSTQ</sequence>
<organism evidence="1 2">
    <name type="scientific">Paraburkholderia humisilvae</name>
    <dbReference type="NCBI Taxonomy" id="627669"/>
    <lineage>
        <taxon>Bacteria</taxon>
        <taxon>Pseudomonadati</taxon>
        <taxon>Pseudomonadota</taxon>
        <taxon>Betaproteobacteria</taxon>
        <taxon>Burkholderiales</taxon>
        <taxon>Burkholderiaceae</taxon>
        <taxon>Paraburkholderia</taxon>
    </lineage>
</organism>
<name>A0A6J5DP92_9BURK</name>
<dbReference type="Proteomes" id="UP000494363">
    <property type="component" value="Unassembled WGS sequence"/>
</dbReference>
<proteinExistence type="predicted"/>